<dbReference type="RefSeq" id="WP_146208374.1">
    <property type="nucleotide sequence ID" value="NZ_QICQ01000061.1"/>
</dbReference>
<dbReference type="InterPro" id="IPR016035">
    <property type="entry name" value="Acyl_Trfase/lysoPLipase"/>
</dbReference>
<keyword evidence="4" id="KW-0472">Membrane</keyword>
<evidence type="ECO:0000256" key="3">
    <source>
        <dbReference type="ARBA" id="ARBA00023098"/>
    </source>
</evidence>
<evidence type="ECO:0000256" key="4">
    <source>
        <dbReference type="SAM" id="Phobius"/>
    </source>
</evidence>
<feature type="transmembrane region" description="Helical" evidence="4">
    <location>
        <begin position="490"/>
        <end position="514"/>
    </location>
</feature>
<protein>
    <submittedName>
        <fullName evidence="6">NTE family protein</fullName>
    </submittedName>
</protein>
<keyword evidence="3" id="KW-0443">Lipid metabolism</keyword>
<dbReference type="InterPro" id="IPR002641">
    <property type="entry name" value="PNPLA_dom"/>
</dbReference>
<gene>
    <name evidence="6" type="ORF">C8R14_1611</name>
</gene>
<dbReference type="EMBL" id="QICQ01000061">
    <property type="protein sequence ID" value="PXV72945.1"/>
    <property type="molecule type" value="Genomic_DNA"/>
</dbReference>
<name>A0ABX5M6M0_9PROT</name>
<proteinExistence type="predicted"/>
<organism evidence="6 7">
    <name type="scientific">Nitrosomonas eutropha</name>
    <dbReference type="NCBI Taxonomy" id="916"/>
    <lineage>
        <taxon>Bacteria</taxon>
        <taxon>Pseudomonadati</taxon>
        <taxon>Pseudomonadota</taxon>
        <taxon>Betaproteobacteria</taxon>
        <taxon>Nitrosomonadales</taxon>
        <taxon>Nitrosomonadaceae</taxon>
        <taxon>Nitrosomonas</taxon>
    </lineage>
</organism>
<feature type="transmembrane region" description="Helical" evidence="4">
    <location>
        <begin position="584"/>
        <end position="607"/>
    </location>
</feature>
<comment type="caution">
    <text evidence="6">The sequence shown here is derived from an EMBL/GenBank/DDBJ whole genome shotgun (WGS) entry which is preliminary data.</text>
</comment>
<feature type="transmembrane region" description="Helical" evidence="4">
    <location>
        <begin position="543"/>
        <end position="564"/>
    </location>
</feature>
<feature type="domain" description="PNPLA" evidence="5">
    <location>
        <begin position="33"/>
        <end position="294"/>
    </location>
</feature>
<feature type="non-terminal residue" evidence="6">
    <location>
        <position position="1"/>
    </location>
</feature>
<accession>A0ABX5M6M0</accession>
<evidence type="ECO:0000259" key="5">
    <source>
        <dbReference type="Pfam" id="PF01734"/>
    </source>
</evidence>
<sequence>VSLVLLVDLPDPQQQVTPLPSPLSYTRNNHSSALSGGGFRASFYHIGVLARMAELGMLKHVESISTVSGGSIVGAAYYLLLKILLESKDDCDITDSDYVELVQKLEEHFLNAVQKNLRLRTFANPFKNMRMALPNYSRSGSIGELYERYIYRPLINVGDRPIRMSDLLIQPQGVEQPFHPCAVSGNPGRKHKVPILMINAVSLNSAHSWYFTAMSMGEVPPRNPIFRNIDKRDRYRRMRYEEITSREPYFLLGNAVAASAAVPGIFPPMAISNLYKDRRVQLIDGGAYDNQGIASLLDPDYMCTDFVVSDASGQVAATNNPRTDLLSVLASSSSILMRRVREEVVNNLIQIQDKHVAYFHLTHGLSASKISWLPGEKIEIEIDSSSSQFEVSEEAQYALSRIRTDLDSFTEVEADCLQADGYQMSQSALLKLKPYVSSSHLHGNWRFSQYQPGLKAGDSRILKRLEQGHHKFFKPIIYVLQGIAGTKQSLGLLMVSVPVILSLAIIFFLIYFCIEWGFGVSTWKIVSDQESFQKFALDLVPRIYWFLVIFTLSFVLSKMADALFKGSGKWVNRLYTVSKGPMWLITNAITRLILPVIFTIPINIYLYTIDRYFIKVMGK</sequence>
<evidence type="ECO:0000256" key="2">
    <source>
        <dbReference type="ARBA" id="ARBA00022963"/>
    </source>
</evidence>
<reference evidence="6 7" key="1">
    <citation type="submission" date="2018-04" db="EMBL/GenBank/DDBJ databases">
        <title>Active sludge and wastewater microbial communities from Klosterneuburg, Austria.</title>
        <authorList>
            <person name="Wagner M."/>
        </authorList>
    </citation>
    <scope>NUCLEOTIDE SEQUENCE [LARGE SCALE GENOMIC DNA]</scope>
    <source>
        <strain evidence="6 7">Nm 57</strain>
    </source>
</reference>
<evidence type="ECO:0000313" key="7">
    <source>
        <dbReference type="Proteomes" id="UP000247780"/>
    </source>
</evidence>
<dbReference type="Proteomes" id="UP000247780">
    <property type="component" value="Unassembled WGS sequence"/>
</dbReference>
<dbReference type="Gene3D" id="3.40.1090.10">
    <property type="entry name" value="Cytosolic phospholipase A2 catalytic domain"/>
    <property type="match status" value="1"/>
</dbReference>
<dbReference type="SUPFAM" id="SSF52151">
    <property type="entry name" value="FabD/lysophospholipase-like"/>
    <property type="match status" value="1"/>
</dbReference>
<dbReference type="PANTHER" id="PTHR14226">
    <property type="entry name" value="NEUROPATHY TARGET ESTERASE/SWISS CHEESE D.MELANOGASTER"/>
    <property type="match status" value="1"/>
</dbReference>
<keyword evidence="2" id="KW-0442">Lipid degradation</keyword>
<keyword evidence="4" id="KW-1133">Transmembrane helix</keyword>
<evidence type="ECO:0000313" key="6">
    <source>
        <dbReference type="EMBL" id="PXV72945.1"/>
    </source>
</evidence>
<keyword evidence="1" id="KW-0378">Hydrolase</keyword>
<dbReference type="InterPro" id="IPR050301">
    <property type="entry name" value="NTE"/>
</dbReference>
<evidence type="ECO:0000256" key="1">
    <source>
        <dbReference type="ARBA" id="ARBA00022801"/>
    </source>
</evidence>
<keyword evidence="7" id="KW-1185">Reference proteome</keyword>
<dbReference type="PANTHER" id="PTHR14226:SF78">
    <property type="entry name" value="SLR0060 PROTEIN"/>
    <property type="match status" value="1"/>
</dbReference>
<dbReference type="Pfam" id="PF01734">
    <property type="entry name" value="Patatin"/>
    <property type="match status" value="1"/>
</dbReference>
<keyword evidence="4" id="KW-0812">Transmembrane</keyword>